<dbReference type="Pfam" id="PF07669">
    <property type="entry name" value="Eco57I"/>
    <property type="match status" value="1"/>
</dbReference>
<accession>A7I4Q5</accession>
<evidence type="ECO:0000313" key="7">
    <source>
        <dbReference type="EMBL" id="ABS54716.1"/>
    </source>
</evidence>
<dbReference type="STRING" id="456442.Mboo_0193"/>
<dbReference type="KEGG" id="mbn:Mboo_0193"/>
<protein>
    <recommendedName>
        <fullName evidence="1">site-specific DNA-methyltransferase (adenine-specific)</fullName>
        <ecNumber evidence="1">2.1.1.72</ecNumber>
    </recommendedName>
</protein>
<dbReference type="PANTHER" id="PTHR33841">
    <property type="entry name" value="DNA METHYLTRANSFERASE YEEA-RELATED"/>
    <property type="match status" value="1"/>
</dbReference>
<evidence type="ECO:0000259" key="6">
    <source>
        <dbReference type="Pfam" id="PF07669"/>
    </source>
</evidence>
<gene>
    <name evidence="7" type="ordered locus">Mboo_0193</name>
</gene>
<evidence type="ECO:0000256" key="1">
    <source>
        <dbReference type="ARBA" id="ARBA00011900"/>
    </source>
</evidence>
<dbReference type="Gene3D" id="3.40.50.150">
    <property type="entry name" value="Vaccinia Virus protein VP39"/>
    <property type="match status" value="1"/>
</dbReference>
<name>A7I4Q5_METB6</name>
<evidence type="ECO:0000256" key="4">
    <source>
        <dbReference type="ARBA" id="ARBA00022691"/>
    </source>
</evidence>
<dbReference type="EMBL" id="CP000780">
    <property type="protein sequence ID" value="ABS54716.1"/>
    <property type="molecule type" value="Genomic_DNA"/>
</dbReference>
<evidence type="ECO:0000256" key="3">
    <source>
        <dbReference type="ARBA" id="ARBA00022679"/>
    </source>
</evidence>
<dbReference type="AlphaFoldDB" id="A7I4Q5"/>
<evidence type="ECO:0000256" key="2">
    <source>
        <dbReference type="ARBA" id="ARBA00022603"/>
    </source>
</evidence>
<evidence type="ECO:0000256" key="5">
    <source>
        <dbReference type="ARBA" id="ARBA00047942"/>
    </source>
</evidence>
<evidence type="ECO:0000313" key="8">
    <source>
        <dbReference type="Proteomes" id="UP000002408"/>
    </source>
</evidence>
<dbReference type="HOGENOM" id="CLU_402071_0_0_2"/>
<dbReference type="EC" id="2.1.1.72" evidence="1"/>
<organism evidence="7 8">
    <name type="scientific">Methanoregula boonei (strain DSM 21154 / JCM 14090 / 6A8)</name>
    <dbReference type="NCBI Taxonomy" id="456442"/>
    <lineage>
        <taxon>Archaea</taxon>
        <taxon>Methanobacteriati</taxon>
        <taxon>Methanobacteriota</taxon>
        <taxon>Stenosarchaea group</taxon>
        <taxon>Methanomicrobia</taxon>
        <taxon>Methanomicrobiales</taxon>
        <taxon>Methanoregulaceae</taxon>
        <taxon>Methanoregula</taxon>
    </lineage>
</organism>
<dbReference type="OrthoDB" id="105652at2157"/>
<dbReference type="REBASE" id="15907">
    <property type="entry name" value="Mbo6A8ORF193P"/>
</dbReference>
<sequence length="684" mass="74111">MRPPGTGEFGETAVPVLAGPEAALYNDLCTWREQLARSIARTHIGMRSSRIGQAANQVLFSLLALAIAEDRHLVDPGTVWTIAETGDGESCLPEILSTFGDLWAGTDGTAGTGRNPEGIPVIDDALIREIAGRLTGADRPYDLSQIPLASVAAILDRYLTRTVRRSAAHQAIVIDRPETGAWQVEITPALADYAAGRTLAAVCAGRSPDDPLPLRVIDPACGAGRMLLAAYRYLRSLPGNDEPSDLLRHTLHGIDPDPHAVAAARMMLALAACSDRDGSANSPEFIPAFREYLAILSATIQCGNALVGPTIADDESWAFCPVRERHELRPFAWQEYFPEVLLPGGFDAVLCCPPEYPVPAREWLRQYFQRHYTVYDPGAGLSAYVVEKSLAILRPYGVAGIVGSDRWLRARSGAPLRTFLLGRQPEEILTAGKDSCFLLMANARTFRPFIVRNAGPAPAGADAIREIPGFPVDPRDLAAGGWVFRDTRGKRLVEKISRDTTPLGEYVLGEIRYGAGTRPVPSSHGGRDRIIFSASAVPPRFELAGNRAAPGPGTGIIMSGSRYLLGLLNSRLAEFLFHSIWEETGDPGDVVALFPVATPDFDDPVQAARHGRLESLVTERLALARHRTLARSPRELQAINAEMVSTEKQIESLVYGIYGLSMDEISFVESSLPSEKPLSSGKRS</sequence>
<dbReference type="PANTHER" id="PTHR33841:SF1">
    <property type="entry name" value="DNA METHYLTRANSFERASE A"/>
    <property type="match status" value="1"/>
</dbReference>
<feature type="domain" description="Type II methyltransferase M.TaqI-like" evidence="6">
    <location>
        <begin position="250"/>
        <end position="437"/>
    </location>
</feature>
<dbReference type="GO" id="GO:0009007">
    <property type="term" value="F:site-specific DNA-methyltransferase (adenine-specific) activity"/>
    <property type="evidence" value="ECO:0007669"/>
    <property type="project" value="UniProtKB-EC"/>
</dbReference>
<dbReference type="InterPro" id="IPR029063">
    <property type="entry name" value="SAM-dependent_MTases_sf"/>
</dbReference>
<dbReference type="InterPro" id="IPR050953">
    <property type="entry name" value="N4_N6_ade-DNA_methylase"/>
</dbReference>
<dbReference type="GeneID" id="5411518"/>
<keyword evidence="3" id="KW-0808">Transferase</keyword>
<keyword evidence="4" id="KW-0949">S-adenosyl-L-methionine</keyword>
<keyword evidence="2" id="KW-0489">Methyltransferase</keyword>
<dbReference type="SUPFAM" id="SSF53335">
    <property type="entry name" value="S-adenosyl-L-methionine-dependent methyltransferases"/>
    <property type="match status" value="1"/>
</dbReference>
<dbReference type="Proteomes" id="UP000002408">
    <property type="component" value="Chromosome"/>
</dbReference>
<dbReference type="GO" id="GO:0006304">
    <property type="term" value="P:DNA modification"/>
    <property type="evidence" value="ECO:0007669"/>
    <property type="project" value="InterPro"/>
</dbReference>
<comment type="catalytic activity">
    <reaction evidence="5">
        <text>a 2'-deoxyadenosine in DNA + S-adenosyl-L-methionine = an N(6)-methyl-2'-deoxyadenosine in DNA + S-adenosyl-L-homocysteine + H(+)</text>
        <dbReference type="Rhea" id="RHEA:15197"/>
        <dbReference type="Rhea" id="RHEA-COMP:12418"/>
        <dbReference type="Rhea" id="RHEA-COMP:12419"/>
        <dbReference type="ChEBI" id="CHEBI:15378"/>
        <dbReference type="ChEBI" id="CHEBI:57856"/>
        <dbReference type="ChEBI" id="CHEBI:59789"/>
        <dbReference type="ChEBI" id="CHEBI:90615"/>
        <dbReference type="ChEBI" id="CHEBI:90616"/>
        <dbReference type="EC" id="2.1.1.72"/>
    </reaction>
</comment>
<proteinExistence type="predicted"/>
<dbReference type="InterPro" id="IPR011639">
    <property type="entry name" value="MethylTrfase_TaqI-like_dom"/>
</dbReference>
<dbReference type="eggNOG" id="arCOG02632">
    <property type="taxonomic scope" value="Archaea"/>
</dbReference>
<keyword evidence="8" id="KW-1185">Reference proteome</keyword>
<dbReference type="GO" id="GO:0032259">
    <property type="term" value="P:methylation"/>
    <property type="evidence" value="ECO:0007669"/>
    <property type="project" value="UniProtKB-KW"/>
</dbReference>
<reference evidence="8" key="1">
    <citation type="journal article" date="2015" name="Microbiology">
        <title>Genome of Methanoregula boonei 6A8 reveals adaptations to oligotrophic peatland environments.</title>
        <authorList>
            <person name="Braeuer S."/>
            <person name="Cadillo-Quiroz H."/>
            <person name="Kyrpides N."/>
            <person name="Woyke T."/>
            <person name="Goodwin L."/>
            <person name="Detter C."/>
            <person name="Podell S."/>
            <person name="Yavitt J.B."/>
            <person name="Zinder S.H."/>
        </authorList>
    </citation>
    <scope>NUCLEOTIDE SEQUENCE [LARGE SCALE GENOMIC DNA]</scope>
    <source>
        <strain evidence="8">DSM 21154 / JCM 14090 / 6A8</strain>
    </source>
</reference>
<dbReference type="RefSeq" id="WP_011991204.1">
    <property type="nucleotide sequence ID" value="NC_009712.1"/>
</dbReference>